<sequence length="225" mass="25544">MPRYEMQRYFPSGGSSWTVGESFEANNIEHAKQVAMRILSREPSVRLGLGRLPEKIRIVEIVFEGSPYDAGYEELVGDEGSEKIRSDSMFRHIEMYISSQTRPLDYDNLRFVLQTLSEPLDGAGYEVRLVYGSGYGSMVSGVSGEEARRIIEVAELRPGDTTISAYWVDGPEPPVCVSVAKVKSWEDCDMPREVVHIWPIDKPNLAIDPRNLSDKKIEDRRQIER</sequence>
<evidence type="ECO:0000313" key="1">
    <source>
        <dbReference type="EMBL" id="OGZ60995.1"/>
    </source>
</evidence>
<comment type="caution">
    <text evidence="1">The sequence shown here is derived from an EMBL/GenBank/DDBJ whole genome shotgun (WGS) entry which is preliminary data.</text>
</comment>
<reference evidence="1 2" key="1">
    <citation type="journal article" date="2016" name="Nat. Commun.">
        <title>Thousands of microbial genomes shed light on interconnected biogeochemical processes in an aquifer system.</title>
        <authorList>
            <person name="Anantharaman K."/>
            <person name="Brown C.T."/>
            <person name="Hug L.A."/>
            <person name="Sharon I."/>
            <person name="Castelle C.J."/>
            <person name="Probst A.J."/>
            <person name="Thomas B.C."/>
            <person name="Singh A."/>
            <person name="Wilkins M.J."/>
            <person name="Karaoz U."/>
            <person name="Brodie E.L."/>
            <person name="Williams K.H."/>
            <person name="Hubbard S.S."/>
            <person name="Banfield J.F."/>
        </authorList>
    </citation>
    <scope>NUCLEOTIDE SEQUENCE [LARGE SCALE GENOMIC DNA]</scope>
</reference>
<dbReference type="Proteomes" id="UP000178835">
    <property type="component" value="Unassembled WGS sequence"/>
</dbReference>
<dbReference type="EMBL" id="MHOH01000009">
    <property type="protein sequence ID" value="OGZ60995.1"/>
    <property type="molecule type" value="Genomic_DNA"/>
</dbReference>
<dbReference type="AlphaFoldDB" id="A0A1G2HEU5"/>
<organism evidence="1 2">
    <name type="scientific">Candidatus Spechtbacteria bacterium RIFCSPLOWO2_01_FULL_43_12</name>
    <dbReference type="NCBI Taxonomy" id="1802162"/>
    <lineage>
        <taxon>Bacteria</taxon>
        <taxon>Candidatus Spechtiibacteriota</taxon>
    </lineage>
</organism>
<name>A0A1G2HEU5_9BACT</name>
<proteinExistence type="predicted"/>
<accession>A0A1G2HEU5</accession>
<gene>
    <name evidence="1" type="ORF">A2919_00640</name>
</gene>
<evidence type="ECO:0000313" key="2">
    <source>
        <dbReference type="Proteomes" id="UP000178835"/>
    </source>
</evidence>
<protein>
    <submittedName>
        <fullName evidence="1">Uncharacterized protein</fullName>
    </submittedName>
</protein>